<reference evidence="2 3" key="1">
    <citation type="submission" date="2015-12" db="EMBL/GenBank/DDBJ databases">
        <title>Draft genome sequence of Moniliophthora roreri, the causal agent of frosty pod rot of cacao.</title>
        <authorList>
            <person name="Aime M.C."/>
            <person name="Diaz-Valderrama J.R."/>
            <person name="Kijpornyongpan T."/>
            <person name="Phillips-Mora W."/>
        </authorList>
    </citation>
    <scope>NUCLEOTIDE SEQUENCE [LARGE SCALE GENOMIC DNA]</scope>
    <source>
        <strain evidence="2 3">MCA 2952</strain>
    </source>
</reference>
<dbReference type="PANTHER" id="PTHR38048">
    <property type="entry name" value="EXPRESSED PROTEIN"/>
    <property type="match status" value="1"/>
</dbReference>
<dbReference type="AlphaFoldDB" id="A0A0W0FH42"/>
<organism evidence="2 3">
    <name type="scientific">Moniliophthora roreri</name>
    <name type="common">Frosty pod rot fungus</name>
    <name type="synonym">Monilia roreri</name>
    <dbReference type="NCBI Taxonomy" id="221103"/>
    <lineage>
        <taxon>Eukaryota</taxon>
        <taxon>Fungi</taxon>
        <taxon>Dikarya</taxon>
        <taxon>Basidiomycota</taxon>
        <taxon>Agaricomycotina</taxon>
        <taxon>Agaricomycetes</taxon>
        <taxon>Agaricomycetidae</taxon>
        <taxon>Agaricales</taxon>
        <taxon>Marasmiineae</taxon>
        <taxon>Marasmiaceae</taxon>
        <taxon>Moniliophthora</taxon>
    </lineage>
</organism>
<dbReference type="Proteomes" id="UP000054988">
    <property type="component" value="Unassembled WGS sequence"/>
</dbReference>
<dbReference type="InterPro" id="IPR012312">
    <property type="entry name" value="Hemerythrin-like"/>
</dbReference>
<gene>
    <name evidence="2" type="ORF">WG66_11775</name>
</gene>
<dbReference type="PANTHER" id="PTHR38048:SF1">
    <property type="entry name" value="HEMERYTHRIN-LIKE DOMAIN-CONTAINING PROTEIN"/>
    <property type="match status" value="1"/>
</dbReference>
<name>A0A0W0FH42_MONRR</name>
<dbReference type="CDD" id="cd12108">
    <property type="entry name" value="Hr-like"/>
    <property type="match status" value="1"/>
</dbReference>
<comment type="caution">
    <text evidence="2">The sequence shown here is derived from an EMBL/GenBank/DDBJ whole genome shotgun (WGS) entry which is preliminary data.</text>
</comment>
<dbReference type="eggNOG" id="ENOG502S4CP">
    <property type="taxonomic scope" value="Eukaryota"/>
</dbReference>
<dbReference type="Pfam" id="PF01814">
    <property type="entry name" value="Hemerythrin"/>
    <property type="match status" value="1"/>
</dbReference>
<protein>
    <recommendedName>
        <fullName evidence="1">Hemerythrin-like domain-containing protein</fullName>
    </recommendedName>
</protein>
<proteinExistence type="predicted"/>
<dbReference type="InterPro" id="IPR053206">
    <property type="entry name" value="Dimeric_xanthone_biosynth"/>
</dbReference>
<evidence type="ECO:0000259" key="1">
    <source>
        <dbReference type="Pfam" id="PF01814"/>
    </source>
</evidence>
<sequence length="181" mass="21605">MSSAKLREEKRWNRLSEHMDSFHQWFKEEYNTLYEVRPPQQDTVQPLYWYPKLADGSFTNRGLSLSLYLDTARRLNHHLTMHHTIEERHIFPLLATRMKEFSSDSDHLKSHEEIHNGLAKLQDLVIKFKEDPSSYSPGEMRACLDSFREVLFAHLDQEVSDLRGENLRKYWTLEEVDKIPM</sequence>
<evidence type="ECO:0000313" key="3">
    <source>
        <dbReference type="Proteomes" id="UP000054988"/>
    </source>
</evidence>
<evidence type="ECO:0000313" key="2">
    <source>
        <dbReference type="EMBL" id="KTB35610.1"/>
    </source>
</evidence>
<accession>A0A0W0FH42</accession>
<dbReference type="Gene3D" id="1.20.120.520">
    <property type="entry name" value="nmb1532 protein domain like"/>
    <property type="match status" value="1"/>
</dbReference>
<dbReference type="EMBL" id="LATX01001986">
    <property type="protein sequence ID" value="KTB35610.1"/>
    <property type="molecule type" value="Genomic_DNA"/>
</dbReference>
<feature type="domain" description="Hemerythrin-like" evidence="1">
    <location>
        <begin position="17"/>
        <end position="158"/>
    </location>
</feature>